<reference evidence="2" key="2">
    <citation type="submission" date="2023-01" db="EMBL/GenBank/DDBJ databases">
        <authorList>
            <person name="Rosani U."/>
            <person name="Delmont T.O."/>
            <person name="Gaia M."/>
            <person name="Krupovic M."/>
        </authorList>
    </citation>
    <scope>NUCLEOTIDE SEQUENCE</scope>
    <source>
        <strain evidence="2">MalacoHV4/Med/2018 155</strain>
    </source>
</reference>
<organism evidence="2">
    <name type="scientific">Malaco herpesvirus 4</name>
    <dbReference type="NCBI Taxonomy" id="3031800"/>
    <lineage>
        <taxon>Viruses</taxon>
        <taxon>Duplodnaviria</taxon>
        <taxon>Heunggongvirae</taxon>
        <taxon>Peploviricota</taxon>
        <taxon>Herviviricetes</taxon>
        <taxon>Herpesvirales</taxon>
        <taxon>Malacoherpesviridae</taxon>
    </lineage>
</organism>
<sequence length="482" mass="54029">MLARHRDQCRRIFLEADELATGMLEMTNGFLSEKLVPVAMVSKLLEHVRSNVLTVPQYKRMKLKITHSNPAFYYSTRKKTMYWCTNDYFNIMLTIPLNTGGAGLMTVYKVDTYPVNLGAGQFKRQNVPTMARTTAEQQKYMSTSTIINMPQYFAVSPDLEYYVQMDATYYESCKGNDEKTGSLHVCRGESPTMLHGSVKTCVKAMFDDSTDDILSECQFSVSSSASPGSAVQLGDTNTYLVHGSTTVHDEWIVNCPTSNRRVRNIIPAQFLLLDVPCFCSLRATGFFVPYRISGCSADTSFTDGDIVSVRFPINSLVAHLFSNTSSDDIDSKNLKGDTVRIGRAWPAIRIPKDVYDVSWSRSLDEVIASTKQYSVDMRKSAKLNERNIQTFKSNQDMAIKKAMNMSDIQEILDREGSVTKAFKDALRLFPKLGIFLTVITSPGFLGLVAVCLNGLPFTLTLMKMKNNTLGKRRSVRGVSYNK</sequence>
<dbReference type="EMBL" id="BK063079">
    <property type="protein sequence ID" value="DBA11664.1"/>
    <property type="molecule type" value="Genomic_DNA"/>
</dbReference>
<evidence type="ECO:0000256" key="1">
    <source>
        <dbReference type="SAM" id="Phobius"/>
    </source>
</evidence>
<name>A0AA48P8Z3_9VIRU</name>
<feature type="transmembrane region" description="Helical" evidence="1">
    <location>
        <begin position="432"/>
        <end position="455"/>
    </location>
</feature>
<reference evidence="2" key="1">
    <citation type="journal article" date="2023" name="Front. Mar. Sci.">
        <title>Tracing the invertebrate herpesviruses in the global sequence datasets.</title>
        <authorList>
            <person name="Rosani U."/>
            <person name="Gaia M."/>
            <person name="Delmont T.O."/>
            <person name="Krupovic M."/>
        </authorList>
    </citation>
    <scope>NUCLEOTIDE SEQUENCE</scope>
    <source>
        <strain evidence="2">MalacoHV4/Med/2018 155</strain>
    </source>
</reference>
<keyword evidence="1" id="KW-0472">Membrane</keyword>
<keyword evidence="1" id="KW-1133">Transmembrane helix</keyword>
<keyword evidence="1" id="KW-0812">Transmembrane</keyword>
<proteinExistence type="predicted"/>
<accession>A0AA48P8Z3</accession>
<protein>
    <submittedName>
        <fullName evidence="2">Membrane-fusion protein</fullName>
    </submittedName>
</protein>
<evidence type="ECO:0000313" key="2">
    <source>
        <dbReference type="EMBL" id="DBA11664.1"/>
    </source>
</evidence>